<evidence type="ECO:0000313" key="6">
    <source>
        <dbReference type="EMBL" id="SNT10693.1"/>
    </source>
</evidence>
<name>A0A239JZ45_9PSED</name>
<dbReference type="InterPro" id="IPR048677">
    <property type="entry name" value="TssM1_hel"/>
</dbReference>
<dbReference type="Pfam" id="PF21070">
    <property type="entry name" value="IcmF_helical"/>
    <property type="match status" value="1"/>
</dbReference>
<dbReference type="Proteomes" id="UP000199693">
    <property type="component" value="Unassembled WGS sequence"/>
</dbReference>
<dbReference type="Pfam" id="PF06744">
    <property type="entry name" value="IcmF_C"/>
    <property type="match status" value="1"/>
</dbReference>
<evidence type="ECO:0000259" key="3">
    <source>
        <dbReference type="Pfam" id="PF06761"/>
    </source>
</evidence>
<keyword evidence="1" id="KW-0812">Transmembrane</keyword>
<dbReference type="Pfam" id="PF06761">
    <property type="entry name" value="IcmF-related"/>
    <property type="match status" value="1"/>
</dbReference>
<dbReference type="AlphaFoldDB" id="A0A239JZ45"/>
<protein>
    <submittedName>
        <fullName evidence="5">Type VI secretion system protein ImpL</fullName>
    </submittedName>
</protein>
<keyword evidence="1" id="KW-0472">Membrane</keyword>
<dbReference type="InterPro" id="IPR053156">
    <property type="entry name" value="T6SS_TssM-like"/>
</dbReference>
<dbReference type="EMBL" id="FNEC01000011">
    <property type="protein sequence ID" value="SDI97424.1"/>
    <property type="molecule type" value="Genomic_DNA"/>
</dbReference>
<keyword evidence="7" id="KW-1185">Reference proteome</keyword>
<sequence length="1073" mass="118657">MVLGLGAALFVSVQPAWLGISPGSEEQQLAWWMIAGFCTLLVLILAAYLWIGRSLGRDRYRLETRHSAPAEPEALMPEAASEPDALAGLQEHLRTELGPLWRSKVRLLLVFGEPAEVEAIAPGLEGAGWLESNGDVLLWGGALLGEQNTRRWRALTSLRAASPLDGVVWALNEAQCRDAQGLGHGAHRLRELARQLRWQAPLYLWQVCQSDWEQTTRERQSVCCLLPVKASVEQIESSLRQLVRPLHAQGLGQMAKVPAHDFLLRLSRDLERDGITQWRDALAPSLIHFAKGMPLRGLVFSPPQPRSAVEGMQHAWWPNADWQAVREDRQATGRVLGWTWGRGAQVSLLGLAGLAVLAVLVSFAGNRSQVATAQSAVAVLQHGGEIDDQLAALSDLTRTMAQLQTRQAQGVPWYLGFGLSQNDALLAALWAPYTQANSRLLRDEAARTLVSELRAFAALPPSAQQQAERTQAAHGQLKAYLMMAHPERANAEFLAKVLATTEQVRSPALWRFYAQNLPAHADWKIEPDAEIVAQARQILLAQLGQRSGVETLYQQVLDAARNQYVDLSLRSMVGETDAVRLFDTSLSVPGVFTRQAWEGSIRQSIEAIAAARREEIDWVLSDTPQDIASELQPHVLKAQLTERYFQQFGEAWLGFINSVRWRRAESFEEAIGQLTLLADRRQSPLLALLNTLAYQGDSGNAHGAAEQALTTPAPLEAIFGPMQALLDKRAAAQGADERPSVQSFLNRVDRLRMTLQQVANAPDPQARGYALGQAVLQGRTLGDQDARDYGKRITQSLGSQYALFGQNLFVLPLEQAWSDVLQPIAQRLNLQWQRDIVAHWAREFEGSYPFAKDGADASLPALGRMLRVDTGVIDQFIRDQLGGILRKDGPRWVSTGDNQGLPFNPAFLTALNQLGEVREALYGDGWGIPFELQAKPVRDVVETSLILDGTRLDYFNQTESWQAFRWPGPYDHPGASLRWSGVKSGSRLFGDYLGTWGVVRLLEHAQVTALDSRGIQSRLVLTTPDGLPLTWHLRSKTPNGPLAMLRLRGFRLPTTVFQVNAARPDSASTLETP</sequence>
<reference evidence="6 7" key="2">
    <citation type="submission" date="2017-06" db="EMBL/GenBank/DDBJ databases">
        <authorList>
            <person name="Varghese N."/>
            <person name="Submissions S."/>
        </authorList>
    </citation>
    <scope>NUCLEOTIDE SEQUENCE [LARGE SCALE GENOMIC DNA]</scope>
    <source>
        <strain evidence="6 7">RLD-1</strain>
    </source>
</reference>
<gene>
    <name evidence="5" type="ORF">SAMN05216189_10115</name>
    <name evidence="6" type="ORF">SAMN06295949_1145</name>
</gene>
<accession>A0A239JZ45</accession>
<evidence type="ECO:0000313" key="7">
    <source>
        <dbReference type="Proteomes" id="UP000198309"/>
    </source>
</evidence>
<keyword evidence="1" id="KW-1133">Transmembrane helix</keyword>
<proteinExistence type="predicted"/>
<dbReference type="InterPro" id="IPR010623">
    <property type="entry name" value="IcmF_C"/>
</dbReference>
<dbReference type="EMBL" id="FZPC01000014">
    <property type="protein sequence ID" value="SNT10693.1"/>
    <property type="molecule type" value="Genomic_DNA"/>
</dbReference>
<organism evidence="5 8">
    <name type="scientific">Pseudomonas delhiensis</name>
    <dbReference type="NCBI Taxonomy" id="366289"/>
    <lineage>
        <taxon>Bacteria</taxon>
        <taxon>Pseudomonadati</taxon>
        <taxon>Pseudomonadota</taxon>
        <taxon>Gammaproteobacteria</taxon>
        <taxon>Pseudomonadales</taxon>
        <taxon>Pseudomonadaceae</taxon>
        <taxon>Pseudomonas</taxon>
    </lineage>
</organism>
<evidence type="ECO:0000313" key="8">
    <source>
        <dbReference type="Proteomes" id="UP000199693"/>
    </source>
</evidence>
<reference evidence="5 8" key="1">
    <citation type="submission" date="2016-10" db="EMBL/GenBank/DDBJ databases">
        <authorList>
            <person name="de Groot N.N."/>
        </authorList>
    </citation>
    <scope>NUCLEOTIDE SEQUENCE [LARGE SCALE GENOMIC DNA]</scope>
    <source>
        <strain evidence="5 8">CCM 7361</strain>
    </source>
</reference>
<feature type="domain" description="IcmF-related" evidence="3">
    <location>
        <begin position="391"/>
        <end position="695"/>
    </location>
</feature>
<feature type="domain" description="Type VI secretion system IcmF C-terminal" evidence="2">
    <location>
        <begin position="930"/>
        <end position="1036"/>
    </location>
</feature>
<dbReference type="PANTHER" id="PTHR36153:SF1">
    <property type="entry name" value="TYPE VI SECRETION SYSTEM COMPONENT TSSM1"/>
    <property type="match status" value="1"/>
</dbReference>
<feature type="transmembrane region" description="Helical" evidence="1">
    <location>
        <begin position="346"/>
        <end position="365"/>
    </location>
</feature>
<evidence type="ECO:0000259" key="2">
    <source>
        <dbReference type="Pfam" id="PF06744"/>
    </source>
</evidence>
<feature type="domain" description="Type VI secretion system component TssM1 helical" evidence="4">
    <location>
        <begin position="823"/>
        <end position="925"/>
    </location>
</feature>
<evidence type="ECO:0000259" key="4">
    <source>
        <dbReference type="Pfam" id="PF21070"/>
    </source>
</evidence>
<dbReference type="Proteomes" id="UP000198309">
    <property type="component" value="Unassembled WGS sequence"/>
</dbReference>
<feature type="transmembrane region" description="Helical" evidence="1">
    <location>
        <begin position="28"/>
        <end position="51"/>
    </location>
</feature>
<dbReference type="PANTHER" id="PTHR36153">
    <property type="entry name" value="INNER MEMBRANE PROTEIN-RELATED"/>
    <property type="match status" value="1"/>
</dbReference>
<dbReference type="InterPro" id="IPR009612">
    <property type="entry name" value="IcmF-rel"/>
</dbReference>
<evidence type="ECO:0000256" key="1">
    <source>
        <dbReference type="SAM" id="Phobius"/>
    </source>
</evidence>
<evidence type="ECO:0000313" key="5">
    <source>
        <dbReference type="EMBL" id="SDI97424.1"/>
    </source>
</evidence>